<accession>A0ACC2DPW1</accession>
<reference evidence="2" key="1">
    <citation type="journal article" date="2024" name="Proc. Natl. Acad. Sci. U.S.A.">
        <title>Extraordinary preservation of gene collinearity over three hundred million years revealed in homosporous lycophytes.</title>
        <authorList>
            <person name="Li C."/>
            <person name="Wickell D."/>
            <person name="Kuo L.Y."/>
            <person name="Chen X."/>
            <person name="Nie B."/>
            <person name="Liao X."/>
            <person name="Peng D."/>
            <person name="Ji J."/>
            <person name="Jenkins J."/>
            <person name="Williams M."/>
            <person name="Shu S."/>
            <person name="Plott C."/>
            <person name="Barry K."/>
            <person name="Rajasekar S."/>
            <person name="Grimwood J."/>
            <person name="Han X."/>
            <person name="Sun S."/>
            <person name="Hou Z."/>
            <person name="He W."/>
            <person name="Dai G."/>
            <person name="Sun C."/>
            <person name="Schmutz J."/>
            <person name="Leebens-Mack J.H."/>
            <person name="Li F.W."/>
            <person name="Wang L."/>
        </authorList>
    </citation>
    <scope>NUCLEOTIDE SEQUENCE [LARGE SCALE GENOMIC DNA]</scope>
    <source>
        <strain evidence="2">cv. PW_Plant_1</strain>
    </source>
</reference>
<evidence type="ECO:0000313" key="1">
    <source>
        <dbReference type="EMBL" id="KAJ7556224.1"/>
    </source>
</evidence>
<dbReference type="Proteomes" id="UP001162992">
    <property type="component" value="Chromosome 5"/>
</dbReference>
<keyword evidence="2" id="KW-1185">Reference proteome</keyword>
<proteinExistence type="predicted"/>
<name>A0ACC2DPW1_DIPCM</name>
<organism evidence="1 2">
    <name type="scientific">Diphasiastrum complanatum</name>
    <name type="common">Issler's clubmoss</name>
    <name type="synonym">Lycopodium complanatum</name>
    <dbReference type="NCBI Taxonomy" id="34168"/>
    <lineage>
        <taxon>Eukaryota</taxon>
        <taxon>Viridiplantae</taxon>
        <taxon>Streptophyta</taxon>
        <taxon>Embryophyta</taxon>
        <taxon>Tracheophyta</taxon>
        <taxon>Lycopodiopsida</taxon>
        <taxon>Lycopodiales</taxon>
        <taxon>Lycopodiaceae</taxon>
        <taxon>Lycopodioideae</taxon>
        <taxon>Diphasiastrum</taxon>
    </lineage>
</organism>
<dbReference type="EMBL" id="CM055096">
    <property type="protein sequence ID" value="KAJ7556224.1"/>
    <property type="molecule type" value="Genomic_DNA"/>
</dbReference>
<evidence type="ECO:0000313" key="2">
    <source>
        <dbReference type="Proteomes" id="UP001162992"/>
    </source>
</evidence>
<comment type="caution">
    <text evidence="1">The sequence shown here is derived from an EMBL/GenBank/DDBJ whole genome shotgun (WGS) entry which is preliminary data.</text>
</comment>
<sequence length="578" mass="64887">MAGSGGSSSDVSSDNDLELQDHRHHLLFEGIVAYFVEPGINPRRLEIWKRKVAEMGGKLEGHLSQSITHIFAVDTKNLLDRINPVKLEKLKRMKVVFLRCDWIQESLKTGALLGTESYKLALTAESSHTSATEQSNLEALQYCTQKVVLTQKDHSDQVQSPTDEKVNKWMSLIQEGAKLGAIGSKKSKVSGYGPEDGSSFIHQNLDFSHDSDKVEGSDTFSGRASASNKQEQLGLQTVPHVYAPPDLNKDITTPFEELKNIYTDAIGDDRRSFSYYKALTVLEKVPFKITSADEVKGLPTIGKSMHDHIHEILTTGKLLKLENFKNDEMVRTITLFGSVWGIGPATARKLYEKGHKTLEDLKNEPSLTSAQRIGLLYHHDIIKKIPREEAREMEAIVQKTTQAIQPKTVVVCGGSYRRGKAFSGDMDMVITHPNGHSHKGLLRSLVQRLKEMNFLTEDLLVSVDHASEGSVEGVDTYFGLCKYPGRQQRHRIDFKVYSAAQYPFGLIAWTGNDVLNRRLRQLADSKGYRLDDTGLYPMIRDTQGNKILSRAEAVPCKTEKQVFEFLGFPYLEPHERNL</sequence>
<protein>
    <submittedName>
        <fullName evidence="1">Uncharacterized protein</fullName>
    </submittedName>
</protein>
<gene>
    <name evidence="1" type="ORF">O6H91_05G075100</name>
</gene>